<gene>
    <name evidence="2" type="ORF">Tci_223466</name>
</gene>
<sequence>MDKAFEIRPNGTRCIKIEVGYHSLNALYTQLDMSMAYHPKTDGQRKEERSLNNNSFLDEYECSSLALDERRDEKKRLDHLKQDQTMLVIKRFSERKKDFRERKKTEKFVQRGWFKEDEDGKKVGRMAYIIRKHKIEEAKETPKVLSRAWDKFFKIQHTQIEDIHELLHKLLEDLQIINEELAKYINSPSWNRHAFYDDDDEYSIQYKKYLENSSNAIAPVLPTEVRDNSLSMGDEHLSTILETESDEVIKSSVENLVPIPSESESISDDTCDVPFCDNSPSLDVLTDHFELFFNFNDDCTSSDDDYFEDIDYVEASPPDSKLVSLEEGELSSIAMVGILGKHRVYVPNILPTHPTLMLDLDFIPSDDSIRSDLEVSFPFRTRNKIFDTEKFFEVQSKRFLSRDTFSPTYVSLPFEDRHYLSFTYVIRTFLLYFTYPMESPFLLSSRSEDIIFDPGISVFNFSSLEPVAFKCPMEVCSSTCFVPNIMMISGESS</sequence>
<dbReference type="EMBL" id="BKCJ010061636">
    <property type="protein sequence ID" value="GEW51490.1"/>
    <property type="molecule type" value="Genomic_DNA"/>
</dbReference>
<feature type="coiled-coil region" evidence="1">
    <location>
        <begin position="160"/>
        <end position="187"/>
    </location>
</feature>
<dbReference type="AlphaFoldDB" id="A0A699GUG6"/>
<organism evidence="2">
    <name type="scientific">Tanacetum cinerariifolium</name>
    <name type="common">Dalmatian daisy</name>
    <name type="synonym">Chrysanthemum cinerariifolium</name>
    <dbReference type="NCBI Taxonomy" id="118510"/>
    <lineage>
        <taxon>Eukaryota</taxon>
        <taxon>Viridiplantae</taxon>
        <taxon>Streptophyta</taxon>
        <taxon>Embryophyta</taxon>
        <taxon>Tracheophyta</taxon>
        <taxon>Spermatophyta</taxon>
        <taxon>Magnoliopsida</taxon>
        <taxon>eudicotyledons</taxon>
        <taxon>Gunneridae</taxon>
        <taxon>Pentapetalae</taxon>
        <taxon>asterids</taxon>
        <taxon>campanulids</taxon>
        <taxon>Asterales</taxon>
        <taxon>Asteraceae</taxon>
        <taxon>Asteroideae</taxon>
        <taxon>Anthemideae</taxon>
        <taxon>Anthemidinae</taxon>
        <taxon>Tanacetum</taxon>
    </lineage>
</organism>
<proteinExistence type="predicted"/>
<comment type="caution">
    <text evidence="2">The sequence shown here is derived from an EMBL/GenBank/DDBJ whole genome shotgun (WGS) entry which is preliminary data.</text>
</comment>
<evidence type="ECO:0000256" key="1">
    <source>
        <dbReference type="SAM" id="Coils"/>
    </source>
</evidence>
<evidence type="ECO:0000313" key="2">
    <source>
        <dbReference type="EMBL" id="GEW51490.1"/>
    </source>
</evidence>
<reference evidence="2" key="1">
    <citation type="journal article" date="2019" name="Sci. Rep.">
        <title>Draft genome of Tanacetum cinerariifolium, the natural source of mosquito coil.</title>
        <authorList>
            <person name="Yamashiro T."/>
            <person name="Shiraishi A."/>
            <person name="Satake H."/>
            <person name="Nakayama K."/>
        </authorList>
    </citation>
    <scope>NUCLEOTIDE SEQUENCE</scope>
</reference>
<evidence type="ECO:0008006" key="3">
    <source>
        <dbReference type="Google" id="ProtNLM"/>
    </source>
</evidence>
<accession>A0A699GUG6</accession>
<protein>
    <recommendedName>
        <fullName evidence="3">Reverse transcriptase domain-containing protein</fullName>
    </recommendedName>
</protein>
<keyword evidence="1" id="KW-0175">Coiled coil</keyword>
<name>A0A699GUG6_TANCI</name>